<feature type="compositionally biased region" description="Polar residues" evidence="1">
    <location>
        <begin position="19"/>
        <end position="30"/>
    </location>
</feature>
<dbReference type="Proteomes" id="UP000240883">
    <property type="component" value="Unassembled WGS sequence"/>
</dbReference>
<feature type="region of interest" description="Disordered" evidence="1">
    <location>
        <begin position="1"/>
        <end position="30"/>
    </location>
</feature>
<dbReference type="STRING" id="1448308.A0A2T2NKJ3"/>
<dbReference type="EMBL" id="KZ678137">
    <property type="protein sequence ID" value="PSN65568.1"/>
    <property type="molecule type" value="Genomic_DNA"/>
</dbReference>
<gene>
    <name evidence="2" type="ORF">BS50DRAFT_575538</name>
</gene>
<feature type="compositionally biased region" description="Basic residues" evidence="1">
    <location>
        <begin position="1"/>
        <end position="18"/>
    </location>
</feature>
<dbReference type="OrthoDB" id="289721at2759"/>
<keyword evidence="3" id="KW-1185">Reference proteome</keyword>
<protein>
    <submittedName>
        <fullName evidence="2">Uncharacterized protein</fullName>
    </submittedName>
</protein>
<sequence>MKRKRGAHVGGRPPKRSRNAGSQSPVATTAASVDHPVLARIYPELLALRHYLLSQLPSSSKNRRRRILQLGRPAKHPLPDSATHALDVDLARLLDTTLVAVPPNSNVANPDRVARERERDLESFSQERPYGATGATFKEGYFLQSEVGLRVPFRRNISIHIFFNQMPRLSSLHHPITPSQC</sequence>
<organism evidence="2 3">
    <name type="scientific">Corynespora cassiicola Philippines</name>
    <dbReference type="NCBI Taxonomy" id="1448308"/>
    <lineage>
        <taxon>Eukaryota</taxon>
        <taxon>Fungi</taxon>
        <taxon>Dikarya</taxon>
        <taxon>Ascomycota</taxon>
        <taxon>Pezizomycotina</taxon>
        <taxon>Dothideomycetes</taxon>
        <taxon>Pleosporomycetidae</taxon>
        <taxon>Pleosporales</taxon>
        <taxon>Corynesporascaceae</taxon>
        <taxon>Corynespora</taxon>
    </lineage>
</organism>
<evidence type="ECO:0000256" key="1">
    <source>
        <dbReference type="SAM" id="MobiDB-lite"/>
    </source>
</evidence>
<evidence type="ECO:0000313" key="2">
    <source>
        <dbReference type="EMBL" id="PSN65568.1"/>
    </source>
</evidence>
<accession>A0A2T2NKJ3</accession>
<proteinExistence type="predicted"/>
<reference evidence="2 3" key="1">
    <citation type="journal article" date="2018" name="Front. Microbiol.">
        <title>Genome-Wide Analysis of Corynespora cassiicola Leaf Fall Disease Putative Effectors.</title>
        <authorList>
            <person name="Lopez D."/>
            <person name="Ribeiro S."/>
            <person name="Label P."/>
            <person name="Fumanal B."/>
            <person name="Venisse J.S."/>
            <person name="Kohler A."/>
            <person name="de Oliveira R.R."/>
            <person name="Labutti K."/>
            <person name="Lipzen A."/>
            <person name="Lail K."/>
            <person name="Bauer D."/>
            <person name="Ohm R.A."/>
            <person name="Barry K.W."/>
            <person name="Spatafora J."/>
            <person name="Grigoriev I.V."/>
            <person name="Martin F.M."/>
            <person name="Pujade-Renaud V."/>
        </authorList>
    </citation>
    <scope>NUCLEOTIDE SEQUENCE [LARGE SCALE GENOMIC DNA]</scope>
    <source>
        <strain evidence="2 3">Philippines</strain>
    </source>
</reference>
<name>A0A2T2NKJ3_CORCC</name>
<dbReference type="AlphaFoldDB" id="A0A2T2NKJ3"/>
<evidence type="ECO:0000313" key="3">
    <source>
        <dbReference type="Proteomes" id="UP000240883"/>
    </source>
</evidence>